<dbReference type="InterPro" id="IPR000209">
    <property type="entry name" value="Peptidase_S8/S53_dom"/>
</dbReference>
<evidence type="ECO:0000259" key="7">
    <source>
        <dbReference type="Pfam" id="PF00082"/>
    </source>
</evidence>
<dbReference type="Pfam" id="PF05922">
    <property type="entry name" value="Inhibitor_I9"/>
    <property type="match status" value="1"/>
</dbReference>
<proteinExistence type="inferred from homology"/>
<dbReference type="SUPFAM" id="SSF52743">
    <property type="entry name" value="Subtilisin-like"/>
    <property type="match status" value="1"/>
</dbReference>
<dbReference type="PROSITE" id="PS51892">
    <property type="entry name" value="SUBTILASE"/>
    <property type="match status" value="1"/>
</dbReference>
<organism evidence="9 10">
    <name type="scientific">Candidatus Nitrosocosmicus franklandianus</name>
    <dbReference type="NCBI Taxonomy" id="1798806"/>
    <lineage>
        <taxon>Archaea</taxon>
        <taxon>Nitrososphaerota</taxon>
        <taxon>Nitrososphaeria</taxon>
        <taxon>Nitrososphaerales</taxon>
        <taxon>Nitrososphaeraceae</taxon>
        <taxon>Candidatus Nitrosocosmicus</taxon>
    </lineage>
</organism>
<evidence type="ECO:0000256" key="4">
    <source>
        <dbReference type="ARBA" id="ARBA00022825"/>
    </source>
</evidence>
<dbReference type="Gene3D" id="3.30.70.80">
    <property type="entry name" value="Peptidase S8 propeptide/proteinase inhibitor I9"/>
    <property type="match status" value="1"/>
</dbReference>
<dbReference type="InterPro" id="IPR010259">
    <property type="entry name" value="S8pro/Inhibitor_I9"/>
</dbReference>
<dbReference type="InterPro" id="IPR023828">
    <property type="entry name" value="Peptidase_S8_Ser-AS"/>
</dbReference>
<dbReference type="Pfam" id="PF00082">
    <property type="entry name" value="Peptidase_S8"/>
    <property type="match status" value="1"/>
</dbReference>
<accession>A0A484I4D6</accession>
<dbReference type="CDD" id="cd04077">
    <property type="entry name" value="Peptidases_S8_PCSK9_ProteinaseK_like"/>
    <property type="match status" value="1"/>
</dbReference>
<gene>
    <name evidence="9" type="ORF">NFRAN_0204</name>
</gene>
<dbReference type="EC" id="3.4.21.-" evidence="9"/>
<dbReference type="GeneID" id="39419779"/>
<dbReference type="PROSITE" id="PS00136">
    <property type="entry name" value="SUBTILASE_ASP"/>
    <property type="match status" value="1"/>
</dbReference>
<reference evidence="9 10" key="1">
    <citation type="submission" date="2019-02" db="EMBL/GenBank/DDBJ databases">
        <authorList>
            <person name="Lehtovirta-Morley E L."/>
        </authorList>
    </citation>
    <scope>NUCLEOTIDE SEQUENCE [LARGE SCALE GENOMIC DNA]</scope>
    <source>
        <strain evidence="9">NFRAN1</strain>
    </source>
</reference>
<evidence type="ECO:0000256" key="5">
    <source>
        <dbReference type="PIRSR" id="PIRSR615500-1"/>
    </source>
</evidence>
<dbReference type="GO" id="GO:0006508">
    <property type="term" value="P:proteolysis"/>
    <property type="evidence" value="ECO:0007669"/>
    <property type="project" value="UniProtKB-KW"/>
</dbReference>
<evidence type="ECO:0000313" key="9">
    <source>
        <dbReference type="EMBL" id="VFJ12525.1"/>
    </source>
</evidence>
<dbReference type="InterPro" id="IPR034193">
    <property type="entry name" value="PCSK9_ProteinaseK-like"/>
</dbReference>
<dbReference type="InterPro" id="IPR023827">
    <property type="entry name" value="Peptidase_S8_Asp-AS"/>
</dbReference>
<evidence type="ECO:0000256" key="3">
    <source>
        <dbReference type="ARBA" id="ARBA00022801"/>
    </source>
</evidence>
<dbReference type="PROSITE" id="PS00138">
    <property type="entry name" value="SUBTILASE_SER"/>
    <property type="match status" value="1"/>
</dbReference>
<dbReference type="InterPro" id="IPR015500">
    <property type="entry name" value="Peptidase_S8_subtilisin-rel"/>
</dbReference>
<keyword evidence="2 6" id="KW-0645">Protease</keyword>
<dbReference type="GO" id="GO:0004252">
    <property type="term" value="F:serine-type endopeptidase activity"/>
    <property type="evidence" value="ECO:0007669"/>
    <property type="project" value="InterPro"/>
</dbReference>
<sequence>MNSKIRRHAIICMLFLLIVFSLQNIGVVRNSYAFDFVIPEIPFLNFNFNIGGSSSDEDTFSSDNKENANSNLISVEANENGQTGVAQYADTDNSVLAVKKEKEINSSNLLPFPLNTLNSAIYDNIEEKKEGNVGSPQSDLDFNQISSFTTHALPLISDYSDFPSTIILDSGMEVGNEIPNQYIVVFKDDDSSLADFFSTISEKVEFQGIELLQVYEQALNGIAIKVPNSQMIEAIKNFPMVDYVESDVLTEAFAQTTPTGINRIDADLSSTKSGNGNENVDVDIAIIDSGIDLKHPDLNVYHQKSFVNTNTGLPGLFGGDTTTITTANDDHGHGTHVAGIAAAKDNAIGSVGVAPGAKLWAIKVLDSKGTGPLSTVIKGIDYVTSHASQIEVANLSLGCECKSTAFDTAINKAVKAGIVFVVAAGNAGKDAINTSPSNNPNVISVSAIADSDGKCGAQGPNTGYGGDDSLATFSNYGSVIDIAAPGTKIFSTFKDSAYATMSGTSMASPHVTGAAALYLATNPDASPSVVKSALLNNASKVGTDCDGNGFGYFGGDKDQFKEPLLYVKNY</sequence>
<evidence type="ECO:0000313" key="10">
    <source>
        <dbReference type="Proteomes" id="UP000294299"/>
    </source>
</evidence>
<name>A0A484I4D6_9ARCH</name>
<dbReference type="InterPro" id="IPR050131">
    <property type="entry name" value="Peptidase_S8_subtilisin-like"/>
</dbReference>
<dbReference type="PRINTS" id="PR00723">
    <property type="entry name" value="SUBTILISIN"/>
</dbReference>
<comment type="similarity">
    <text evidence="1 6">Belongs to the peptidase S8 family.</text>
</comment>
<feature type="domain" description="Inhibitor I9" evidence="8">
    <location>
        <begin position="181"/>
        <end position="248"/>
    </location>
</feature>
<feature type="active site" description="Charge relay system" evidence="5">
    <location>
        <position position="288"/>
    </location>
</feature>
<feature type="domain" description="Peptidase S8/S53" evidence="7">
    <location>
        <begin position="282"/>
        <end position="552"/>
    </location>
</feature>
<evidence type="ECO:0000256" key="2">
    <source>
        <dbReference type="ARBA" id="ARBA00022670"/>
    </source>
</evidence>
<dbReference type="PANTHER" id="PTHR43806">
    <property type="entry name" value="PEPTIDASE S8"/>
    <property type="match status" value="1"/>
</dbReference>
<dbReference type="Gene3D" id="3.40.50.200">
    <property type="entry name" value="Peptidase S8/S53 domain"/>
    <property type="match status" value="1"/>
</dbReference>
<dbReference type="OrthoDB" id="27270at2157"/>
<evidence type="ECO:0000256" key="1">
    <source>
        <dbReference type="ARBA" id="ARBA00011073"/>
    </source>
</evidence>
<evidence type="ECO:0000259" key="8">
    <source>
        <dbReference type="Pfam" id="PF05922"/>
    </source>
</evidence>
<evidence type="ECO:0000256" key="6">
    <source>
        <dbReference type="RuleBase" id="RU003355"/>
    </source>
</evidence>
<keyword evidence="3 6" id="KW-0378">Hydrolase</keyword>
<dbReference type="PROSITE" id="PS00137">
    <property type="entry name" value="SUBTILASE_HIS"/>
    <property type="match status" value="1"/>
</dbReference>
<dbReference type="GO" id="GO:0005615">
    <property type="term" value="C:extracellular space"/>
    <property type="evidence" value="ECO:0007669"/>
    <property type="project" value="TreeGrafter"/>
</dbReference>
<keyword evidence="10" id="KW-1185">Reference proteome</keyword>
<dbReference type="RefSeq" id="WP_134482642.1">
    <property type="nucleotide sequence ID" value="NZ_LR216287.1"/>
</dbReference>
<dbReference type="Proteomes" id="UP000294299">
    <property type="component" value="Chromosome NFRAN"/>
</dbReference>
<dbReference type="AlphaFoldDB" id="A0A484I4D6"/>
<feature type="active site" description="Charge relay system" evidence="5">
    <location>
        <position position="333"/>
    </location>
</feature>
<dbReference type="SUPFAM" id="SSF54897">
    <property type="entry name" value="Protease propeptides/inhibitors"/>
    <property type="match status" value="1"/>
</dbReference>
<dbReference type="EMBL" id="LR216287">
    <property type="protein sequence ID" value="VFJ12525.1"/>
    <property type="molecule type" value="Genomic_DNA"/>
</dbReference>
<feature type="active site" description="Charge relay system" evidence="5">
    <location>
        <position position="505"/>
    </location>
</feature>
<dbReference type="InterPro" id="IPR022398">
    <property type="entry name" value="Peptidase_S8_His-AS"/>
</dbReference>
<protein>
    <submittedName>
        <fullName evidence="9">Alkaline protease</fullName>
        <ecNumber evidence="9">3.4.21.-</ecNumber>
    </submittedName>
</protein>
<dbReference type="InterPro" id="IPR037045">
    <property type="entry name" value="S8pro/Inhibitor_I9_sf"/>
</dbReference>
<keyword evidence="4 6" id="KW-0720">Serine protease</keyword>
<dbReference type="KEGG" id="nfn:NFRAN_0204"/>
<dbReference type="InterPro" id="IPR036852">
    <property type="entry name" value="Peptidase_S8/S53_dom_sf"/>
</dbReference>
<dbReference type="PANTHER" id="PTHR43806:SF11">
    <property type="entry name" value="CEREVISIN-RELATED"/>
    <property type="match status" value="1"/>
</dbReference>